<accession>A0AAD3HSM4</accession>
<dbReference type="Pfam" id="PF13279">
    <property type="entry name" value="4HBT_2"/>
    <property type="match status" value="1"/>
</dbReference>
<reference evidence="3 4" key="1">
    <citation type="journal article" date="2021" name="Sci. Rep.">
        <title>Genome sequencing of the multicellular alga Astrephomene provides insights into convergent evolution of germ-soma differentiation.</title>
        <authorList>
            <person name="Yamashita S."/>
            <person name="Yamamoto K."/>
            <person name="Matsuzaki R."/>
            <person name="Suzuki S."/>
            <person name="Yamaguchi H."/>
            <person name="Hirooka S."/>
            <person name="Minakuchi Y."/>
            <person name="Miyagishima S."/>
            <person name="Kawachi M."/>
            <person name="Toyoda A."/>
            <person name="Nozaki H."/>
        </authorList>
    </citation>
    <scope>NUCLEOTIDE SEQUENCE [LARGE SCALE GENOMIC DNA]</scope>
    <source>
        <strain evidence="3 4">NIES-4017</strain>
    </source>
</reference>
<dbReference type="GO" id="GO:0009507">
    <property type="term" value="C:chloroplast"/>
    <property type="evidence" value="ECO:0007669"/>
    <property type="project" value="TreeGrafter"/>
</dbReference>
<name>A0AAD3HSM4_9CHLO</name>
<dbReference type="PANTHER" id="PTHR31793">
    <property type="entry name" value="4-HYDROXYBENZOYL-COA THIOESTERASE FAMILY MEMBER"/>
    <property type="match status" value="1"/>
</dbReference>
<dbReference type="GO" id="GO:0016297">
    <property type="term" value="F:fatty acyl-[ACP] hydrolase activity"/>
    <property type="evidence" value="ECO:0007669"/>
    <property type="project" value="TreeGrafter"/>
</dbReference>
<dbReference type="SUPFAM" id="SSF54637">
    <property type="entry name" value="Thioesterase/thiol ester dehydrase-isomerase"/>
    <property type="match status" value="1"/>
</dbReference>
<evidence type="ECO:0000256" key="2">
    <source>
        <dbReference type="ARBA" id="ARBA00022801"/>
    </source>
</evidence>
<dbReference type="InterPro" id="IPR029069">
    <property type="entry name" value="HotDog_dom_sf"/>
</dbReference>
<protein>
    <recommendedName>
        <fullName evidence="5">Thioesterase domain-containing protein</fullName>
    </recommendedName>
</protein>
<dbReference type="InterPro" id="IPR050563">
    <property type="entry name" value="4-hydroxybenzoyl-CoA_TE"/>
</dbReference>
<evidence type="ECO:0000256" key="1">
    <source>
        <dbReference type="ARBA" id="ARBA00005953"/>
    </source>
</evidence>
<evidence type="ECO:0000313" key="4">
    <source>
        <dbReference type="Proteomes" id="UP001054857"/>
    </source>
</evidence>
<evidence type="ECO:0008006" key="5">
    <source>
        <dbReference type="Google" id="ProtNLM"/>
    </source>
</evidence>
<proteinExistence type="inferred from homology"/>
<sequence length="327" mass="34707">MQSHRIHSLLSESYFRASRVGTCIAQRQRPATNPPGASTAATSAAPLLRTLPGAGTPAFGPTTAPAIRCCHNACTRQNLRAVSVVQCVPSAAAGNVAAATTAGGGAPPGSSSCSAPVEVLAALPPTNAVQGGGSSPTHPPAVVQDDVQLLPADVARQFPGGEFSITMQVRDYELDQFSVVNNAVYSSYFQHARHEAFAALGHDVDEYGRRGAPLALSQLNITFRAPLRSRDTFRVTLSTTRVTAARLLLHQRILLMPRRQQQDAGAAQVGSAGSQQPERQDEVVVAEAEAVVVFLDSQYRPARVPRDVARLFQALADLRGQQQQTMQ</sequence>
<dbReference type="CDD" id="cd00586">
    <property type="entry name" value="4HBT"/>
    <property type="match status" value="1"/>
</dbReference>
<gene>
    <name evidence="3" type="ORF">Agub_g13440</name>
</gene>
<dbReference type="Proteomes" id="UP001054857">
    <property type="component" value="Unassembled WGS sequence"/>
</dbReference>
<keyword evidence="2" id="KW-0378">Hydrolase</keyword>
<evidence type="ECO:0000313" key="3">
    <source>
        <dbReference type="EMBL" id="GFR51110.1"/>
    </source>
</evidence>
<dbReference type="AlphaFoldDB" id="A0AAD3HSM4"/>
<dbReference type="Gene3D" id="3.10.129.10">
    <property type="entry name" value="Hotdog Thioesterase"/>
    <property type="match status" value="1"/>
</dbReference>
<comment type="similarity">
    <text evidence="1">Belongs to the 4-hydroxybenzoyl-CoA thioesterase family.</text>
</comment>
<comment type="caution">
    <text evidence="3">The sequence shown here is derived from an EMBL/GenBank/DDBJ whole genome shotgun (WGS) entry which is preliminary data.</text>
</comment>
<dbReference type="PANTHER" id="PTHR31793:SF27">
    <property type="entry name" value="NOVEL THIOESTERASE SUPERFAMILY DOMAIN AND SAPOSIN A-TYPE DOMAIN CONTAINING PROTEIN (0610012H03RIK)"/>
    <property type="match status" value="1"/>
</dbReference>
<keyword evidence="4" id="KW-1185">Reference proteome</keyword>
<dbReference type="EMBL" id="BMAR01000045">
    <property type="protein sequence ID" value="GFR51110.1"/>
    <property type="molecule type" value="Genomic_DNA"/>
</dbReference>
<organism evidence="3 4">
    <name type="scientific">Astrephomene gubernaculifera</name>
    <dbReference type="NCBI Taxonomy" id="47775"/>
    <lineage>
        <taxon>Eukaryota</taxon>
        <taxon>Viridiplantae</taxon>
        <taxon>Chlorophyta</taxon>
        <taxon>core chlorophytes</taxon>
        <taxon>Chlorophyceae</taxon>
        <taxon>CS clade</taxon>
        <taxon>Chlamydomonadales</taxon>
        <taxon>Astrephomenaceae</taxon>
        <taxon>Astrephomene</taxon>
    </lineage>
</organism>